<dbReference type="Proteomes" id="UP000273119">
    <property type="component" value="Unassembled WGS sequence"/>
</dbReference>
<dbReference type="EMBL" id="QQXL01000005">
    <property type="protein sequence ID" value="RKW70069.1"/>
    <property type="molecule type" value="Genomic_DNA"/>
</dbReference>
<dbReference type="AlphaFoldDB" id="A0A496PHW4"/>
<protein>
    <submittedName>
        <fullName evidence="3">Carbamoyl-phosphate synthase</fullName>
    </submittedName>
</protein>
<reference evidence="3 4" key="1">
    <citation type="submission" date="2018-07" db="EMBL/GenBank/DDBJ databases">
        <title>Arthrobacter sp. nov., isolated from raw cow's milk with high bacterial count.</title>
        <authorList>
            <person name="Hahne J."/>
            <person name="Isele D."/>
            <person name="Lipski A."/>
        </authorList>
    </citation>
    <scope>NUCLEOTIDE SEQUENCE [LARGE SCALE GENOMIC DNA]</scope>
    <source>
        <strain evidence="3 4">JZ R-183</strain>
    </source>
</reference>
<dbReference type="GO" id="GO:0005524">
    <property type="term" value="F:ATP binding"/>
    <property type="evidence" value="ECO:0007669"/>
    <property type="project" value="UniProtKB-UniRule"/>
</dbReference>
<gene>
    <name evidence="3" type="ORF">DWQ67_08875</name>
</gene>
<sequence>MDVPVAQPFVPVLLGGDIGTYSLAREFHEAYGAVSVVVPAGPNGVIDHSVAIQLAPSGSMTDENALINHLVDLGTRLTAQGPRPLLLLGSLDLHVTFLARHKARLEPLFTVPYPDEATVEAAALKQNFYRLCQELGLAHPTTVVVDPLLGPDQLPEQLPFPLIGKPADSSDWVNAQFQGKLKVHTLPDRAALVALMEKLVDSGYTAPFILQEMIPGGDEQMRLCTFFSDRSGRVRFAGYGEVVVEEHSPKVLGNSAGIVTATEPSVVEAGRRILTTLGWTGFSMVDAKLDPRDGQIKLFEVNPRLGRNHFYLTAAGANPVRMYVREWLGPQYDDSELSQTVAPLDAAGTQVLGVEHLYTVLPHGLLKSLARGPVGAKAVTLLRQRKVSNPLKYRAERHPRRLVYVVLSLVNHRRKFKAFPPRG</sequence>
<evidence type="ECO:0000256" key="1">
    <source>
        <dbReference type="PROSITE-ProRule" id="PRU00409"/>
    </source>
</evidence>
<comment type="caution">
    <text evidence="3">The sequence shown here is derived from an EMBL/GenBank/DDBJ whole genome shotgun (WGS) entry which is preliminary data.</text>
</comment>
<organism evidence="3 4">
    <name type="scientific">Galactobacter caseinivorans</name>
    <dbReference type="NCBI Taxonomy" id="2676123"/>
    <lineage>
        <taxon>Bacteria</taxon>
        <taxon>Bacillati</taxon>
        <taxon>Actinomycetota</taxon>
        <taxon>Actinomycetes</taxon>
        <taxon>Micrococcales</taxon>
        <taxon>Micrococcaceae</taxon>
        <taxon>Galactobacter</taxon>
    </lineage>
</organism>
<feature type="domain" description="ATP-grasp" evidence="2">
    <location>
        <begin position="129"/>
        <end position="328"/>
    </location>
</feature>
<evidence type="ECO:0000313" key="4">
    <source>
        <dbReference type="Proteomes" id="UP000273119"/>
    </source>
</evidence>
<dbReference type="InterPro" id="IPR011761">
    <property type="entry name" value="ATP-grasp"/>
</dbReference>
<dbReference type="Gene3D" id="3.30.470.20">
    <property type="entry name" value="ATP-grasp fold, B domain"/>
    <property type="match status" value="1"/>
</dbReference>
<keyword evidence="1" id="KW-0067">ATP-binding</keyword>
<keyword evidence="4" id="KW-1185">Reference proteome</keyword>
<proteinExistence type="predicted"/>
<accession>A0A496PHW4</accession>
<dbReference type="PROSITE" id="PS50975">
    <property type="entry name" value="ATP_GRASP"/>
    <property type="match status" value="1"/>
</dbReference>
<dbReference type="SUPFAM" id="SSF56059">
    <property type="entry name" value="Glutathione synthetase ATP-binding domain-like"/>
    <property type="match status" value="1"/>
</dbReference>
<dbReference type="RefSeq" id="WP_121485257.1">
    <property type="nucleotide sequence ID" value="NZ_QQXL01000005.1"/>
</dbReference>
<evidence type="ECO:0000259" key="2">
    <source>
        <dbReference type="PROSITE" id="PS50975"/>
    </source>
</evidence>
<evidence type="ECO:0000313" key="3">
    <source>
        <dbReference type="EMBL" id="RKW70069.1"/>
    </source>
</evidence>
<name>A0A496PHW4_9MICC</name>
<dbReference type="GO" id="GO:0046872">
    <property type="term" value="F:metal ion binding"/>
    <property type="evidence" value="ECO:0007669"/>
    <property type="project" value="InterPro"/>
</dbReference>
<keyword evidence="1" id="KW-0547">Nucleotide-binding</keyword>